<name>E9G5S9_DAPPU</name>
<reference evidence="1 2" key="1">
    <citation type="journal article" date="2011" name="Science">
        <title>The ecoresponsive genome of Daphnia pulex.</title>
        <authorList>
            <person name="Colbourne J.K."/>
            <person name="Pfrender M.E."/>
            <person name="Gilbert D."/>
            <person name="Thomas W.K."/>
            <person name="Tucker A."/>
            <person name="Oakley T.H."/>
            <person name="Tokishita S."/>
            <person name="Aerts A."/>
            <person name="Arnold G.J."/>
            <person name="Basu M.K."/>
            <person name="Bauer D.J."/>
            <person name="Caceres C.E."/>
            <person name="Carmel L."/>
            <person name="Casola C."/>
            <person name="Choi J.H."/>
            <person name="Detter J.C."/>
            <person name="Dong Q."/>
            <person name="Dusheyko S."/>
            <person name="Eads B.D."/>
            <person name="Frohlich T."/>
            <person name="Geiler-Samerotte K.A."/>
            <person name="Gerlach D."/>
            <person name="Hatcher P."/>
            <person name="Jogdeo S."/>
            <person name="Krijgsveld J."/>
            <person name="Kriventseva E.V."/>
            <person name="Kultz D."/>
            <person name="Laforsch C."/>
            <person name="Lindquist E."/>
            <person name="Lopez J."/>
            <person name="Manak J.R."/>
            <person name="Muller J."/>
            <person name="Pangilinan J."/>
            <person name="Patwardhan R.P."/>
            <person name="Pitluck S."/>
            <person name="Pritham E.J."/>
            <person name="Rechtsteiner A."/>
            <person name="Rho M."/>
            <person name="Rogozin I.B."/>
            <person name="Sakarya O."/>
            <person name="Salamov A."/>
            <person name="Schaack S."/>
            <person name="Shapiro H."/>
            <person name="Shiga Y."/>
            <person name="Skalitzky C."/>
            <person name="Smith Z."/>
            <person name="Souvorov A."/>
            <person name="Sung W."/>
            <person name="Tang Z."/>
            <person name="Tsuchiya D."/>
            <person name="Tu H."/>
            <person name="Vos H."/>
            <person name="Wang M."/>
            <person name="Wolf Y.I."/>
            <person name="Yamagata H."/>
            <person name="Yamada T."/>
            <person name="Ye Y."/>
            <person name="Shaw J.R."/>
            <person name="Andrews J."/>
            <person name="Crease T.J."/>
            <person name="Tang H."/>
            <person name="Lucas S.M."/>
            <person name="Robertson H.M."/>
            <person name="Bork P."/>
            <person name="Koonin E.V."/>
            <person name="Zdobnov E.M."/>
            <person name="Grigoriev I.V."/>
            <person name="Lynch M."/>
            <person name="Boore J.L."/>
        </authorList>
    </citation>
    <scope>NUCLEOTIDE SEQUENCE [LARGE SCALE GENOMIC DNA]</scope>
</reference>
<evidence type="ECO:0000313" key="2">
    <source>
        <dbReference type="Proteomes" id="UP000000305"/>
    </source>
</evidence>
<sequence>MHRQMCNPSQLKWTEQLIARKRKVKKFHRREVIVNVLAKLYHGQRWSSNRVDEGLCTQTAQTVGGPRLVGSHPLNTKGVINGGFSKKRKVKASQKVFPYRDLAVYTNLERITKERFKPRANLTGHGGLHSPLRQDTKLVRYKTKQA</sequence>
<proteinExistence type="predicted"/>
<dbReference type="KEGG" id="dpx:DAPPUDRAFT_238209"/>
<protein>
    <submittedName>
        <fullName evidence="1">Uncharacterized protein</fullName>
    </submittedName>
</protein>
<evidence type="ECO:0000313" key="1">
    <source>
        <dbReference type="EMBL" id="EFX85117.1"/>
    </source>
</evidence>
<dbReference type="Proteomes" id="UP000000305">
    <property type="component" value="Unassembled WGS sequence"/>
</dbReference>
<dbReference type="AlphaFoldDB" id="E9G5S9"/>
<gene>
    <name evidence="1" type="ORF">DAPPUDRAFT_238209</name>
</gene>
<accession>E9G5S9</accession>
<keyword evidence="2" id="KW-1185">Reference proteome</keyword>
<dbReference type="EMBL" id="GL732533">
    <property type="protein sequence ID" value="EFX85117.1"/>
    <property type="molecule type" value="Genomic_DNA"/>
</dbReference>
<organism evidence="1 2">
    <name type="scientific">Daphnia pulex</name>
    <name type="common">Water flea</name>
    <dbReference type="NCBI Taxonomy" id="6669"/>
    <lineage>
        <taxon>Eukaryota</taxon>
        <taxon>Metazoa</taxon>
        <taxon>Ecdysozoa</taxon>
        <taxon>Arthropoda</taxon>
        <taxon>Crustacea</taxon>
        <taxon>Branchiopoda</taxon>
        <taxon>Diplostraca</taxon>
        <taxon>Cladocera</taxon>
        <taxon>Anomopoda</taxon>
        <taxon>Daphniidae</taxon>
        <taxon>Daphnia</taxon>
    </lineage>
</organism>
<dbReference type="HOGENOM" id="CLU_1779295_0_0_1"/>
<dbReference type="InParanoid" id="E9G5S9"/>